<proteinExistence type="predicted"/>
<dbReference type="Proteomes" id="UP000276437">
    <property type="component" value="Chromosome"/>
</dbReference>
<dbReference type="RefSeq" id="WP_158618618.1">
    <property type="nucleotide sequence ID" value="NZ_AP018449.1"/>
</dbReference>
<dbReference type="KEGG" id="mana:MAMMFC1_00602"/>
<dbReference type="AlphaFoldDB" id="A0A348AFW3"/>
<accession>A0A348AFW3</accession>
<sequence length="52" mass="5887">MSKRLIPGMFSSVSDAELVTEILDFETVEDNEDNVDNVDADTQIKKNDKQLK</sequence>
<evidence type="ECO:0000313" key="2">
    <source>
        <dbReference type="Proteomes" id="UP000276437"/>
    </source>
</evidence>
<keyword evidence="2" id="KW-1185">Reference proteome</keyword>
<protein>
    <submittedName>
        <fullName evidence="1">Uncharacterized protein</fullName>
    </submittedName>
</protein>
<gene>
    <name evidence="1" type="ORF">MAMMFC1_00602</name>
</gene>
<evidence type="ECO:0000313" key="1">
    <source>
        <dbReference type="EMBL" id="BBB89961.1"/>
    </source>
</evidence>
<name>A0A348AFW3_9FIRM</name>
<reference evidence="1 2" key="1">
    <citation type="journal article" date="2018" name="Int. J. Syst. Evol. Microbiol.">
        <title>Methylomusa anaerophila gen. nov., sp. nov., an anaerobic methanol-utilizing bacterium isolated from a microbial fuel cell.</title>
        <authorList>
            <person name="Amano N."/>
            <person name="Yamamuro A."/>
            <person name="Miyahara M."/>
            <person name="Kouzuma A."/>
            <person name="Abe T."/>
            <person name="Watanabe K."/>
        </authorList>
    </citation>
    <scope>NUCLEOTIDE SEQUENCE [LARGE SCALE GENOMIC DNA]</scope>
    <source>
        <strain evidence="1 2">MMFC1</strain>
    </source>
</reference>
<organism evidence="1 2">
    <name type="scientific">Methylomusa anaerophila</name>
    <dbReference type="NCBI Taxonomy" id="1930071"/>
    <lineage>
        <taxon>Bacteria</taxon>
        <taxon>Bacillati</taxon>
        <taxon>Bacillota</taxon>
        <taxon>Negativicutes</taxon>
        <taxon>Selenomonadales</taxon>
        <taxon>Sporomusaceae</taxon>
        <taxon>Methylomusa</taxon>
    </lineage>
</organism>
<dbReference type="EMBL" id="AP018449">
    <property type="protein sequence ID" value="BBB89961.1"/>
    <property type="molecule type" value="Genomic_DNA"/>
</dbReference>